<reference evidence="3" key="2">
    <citation type="journal article" date="2022" name="Pest Manag. Sci.">
        <title>Glutamicibacter halophytocola-mediated host fitness of potato tuber moth on Solanaceae crops.</title>
        <authorList>
            <person name="Wang W."/>
            <person name="Xiao G."/>
            <person name="Du G."/>
            <person name="Chang L."/>
            <person name="Yang Y."/>
            <person name="Ye J."/>
            <person name="Chen B."/>
        </authorList>
    </citation>
    <scope>NUCLEOTIDE SEQUENCE</scope>
    <source>
        <strain evidence="3">S2</strain>
    </source>
</reference>
<dbReference type="AlphaFoldDB" id="A0A5B8IP64"/>
<reference evidence="2 4" key="1">
    <citation type="submission" date="2019-07" db="EMBL/GenBank/DDBJ databases">
        <title>Complete Genome Sequence of drought tolerant Plant Growth-Promoting Rhizobacterium Glutamicibacter halophytocola DR408.</title>
        <authorList>
            <person name="Nishu S.D."/>
            <person name="Lee T.K."/>
        </authorList>
    </citation>
    <scope>NUCLEOTIDE SEQUENCE [LARGE SCALE GENOMIC DNA]</scope>
    <source>
        <strain evidence="2 4">DR408</strain>
    </source>
</reference>
<dbReference type="OrthoDB" id="3427327at2"/>
<dbReference type="RefSeq" id="WP_146277523.1">
    <property type="nucleotide sequence ID" value="NZ_CP042260.1"/>
</dbReference>
<gene>
    <name evidence="2" type="ORF">FQA45_13315</name>
    <name evidence="3" type="ORF">NUH22_01715</name>
</gene>
<protein>
    <submittedName>
        <fullName evidence="3">Subtilase-type protease inhibitor</fullName>
    </submittedName>
</protein>
<dbReference type="Proteomes" id="UP001060018">
    <property type="component" value="Chromosome"/>
</dbReference>
<proteinExistence type="predicted"/>
<keyword evidence="1" id="KW-0732">Signal</keyword>
<dbReference type="InterPro" id="IPR036819">
    <property type="entry name" value="Subtilisin_inhibitor-like_sf"/>
</dbReference>
<dbReference type="Gene3D" id="3.30.350.10">
    <property type="entry name" value="Subtilisin inhibitor-like"/>
    <property type="match status" value="1"/>
</dbReference>
<feature type="signal peptide" evidence="1">
    <location>
        <begin position="1"/>
        <end position="28"/>
    </location>
</feature>
<sequence>MGITDIHRRAVSGSCVLLLAFAVSSCEAQRPAPSEIKLEIIIKADGTKVSAQYTLECSGEQAMDSSTLPNAAAACARLNQQPSLAAPSLDPATACTEIYGGPQRAEVSGTVNGQPIDSEFSRSNGCFISQWEDAEFLFNSGL</sequence>
<evidence type="ECO:0000313" key="5">
    <source>
        <dbReference type="Proteomes" id="UP001060018"/>
    </source>
</evidence>
<feature type="chain" id="PRO_5044618613" evidence="1">
    <location>
        <begin position="29"/>
        <end position="142"/>
    </location>
</feature>
<organism evidence="3 5">
    <name type="scientific">Glutamicibacter halophytocola</name>
    <dbReference type="NCBI Taxonomy" id="1933880"/>
    <lineage>
        <taxon>Bacteria</taxon>
        <taxon>Bacillati</taxon>
        <taxon>Actinomycetota</taxon>
        <taxon>Actinomycetes</taxon>
        <taxon>Micrococcales</taxon>
        <taxon>Micrococcaceae</taxon>
        <taxon>Glutamicibacter</taxon>
    </lineage>
</organism>
<name>A0A5B8IP64_9MICC</name>
<dbReference type="SUPFAM" id="SSF55399">
    <property type="entry name" value="Subtilisin inhibitor"/>
    <property type="match status" value="1"/>
</dbReference>
<keyword evidence="3" id="KW-0646">Protease inhibitor</keyword>
<evidence type="ECO:0000313" key="2">
    <source>
        <dbReference type="EMBL" id="QDY67213.1"/>
    </source>
</evidence>
<dbReference type="EMBL" id="CP102487">
    <property type="protein sequence ID" value="UUX59386.1"/>
    <property type="molecule type" value="Genomic_DNA"/>
</dbReference>
<accession>A0A5B8IP64</accession>
<dbReference type="GO" id="GO:0004867">
    <property type="term" value="F:serine-type endopeptidase inhibitor activity"/>
    <property type="evidence" value="ECO:0007669"/>
    <property type="project" value="InterPro"/>
</dbReference>
<keyword evidence="4" id="KW-1185">Reference proteome</keyword>
<evidence type="ECO:0000313" key="3">
    <source>
        <dbReference type="EMBL" id="UUX59386.1"/>
    </source>
</evidence>
<evidence type="ECO:0000256" key="1">
    <source>
        <dbReference type="SAM" id="SignalP"/>
    </source>
</evidence>
<dbReference type="EMBL" id="CP042260">
    <property type="protein sequence ID" value="QDY67213.1"/>
    <property type="molecule type" value="Genomic_DNA"/>
</dbReference>
<dbReference type="Proteomes" id="UP000320717">
    <property type="component" value="Chromosome"/>
</dbReference>
<evidence type="ECO:0000313" key="4">
    <source>
        <dbReference type="Proteomes" id="UP000320717"/>
    </source>
</evidence>